<sequence length="685" mass="73187">MTVSTDNSIAEFSTNGITTNFPFYFKFMAIEDLVVTYVNPAGVSNALTLGGQYTVSGAGDEDGGSVITTTALAGPGELVVSREMDAFRLTSLRNQGKLLAETHENVFDRRTMLIQQGYSGFARALKRSFGRDYFSAENRKISNVADPTEGQDAVTRNWVGAYIDSVCGMVNNIIGIAYDGMTLYDYLRAYLYRSVDSIRDMQLVETATNVRVKVYSYYGDGAGGGDIFRFDPTMPKSGHDGGTIISPTVPWDNSPANLPAFLAKTGETDPSGVGCWVRESKKLSAMRFGALVDGTGDNTAALAALVAKATLSSLKRTFIDLEAGDIAAVTFPNWAVEGIVVRPKGRVFFTNNGIGDTVIIDAGPLPAKVSNVSFGVGGGQIIARGGPATMHGFNVRNILRSKIIGRVYGCGVTSAGLYTRGAVLNSFDVNVTNDESGGWYLGGKPMFGYMLADNGVPDTQTAYNTFYASVQSCEYGIWLQSTLGNYFPSGDAEYCTETGIFAAVTALNDKFNGIDLEVNTNRDIDCGGQYIEFRGCDTTKVVFNSTAKNCQLVGGNHDAVQIIAGATDNLLSQIKYCRGLGAAVITDAGTRTRFKDNMNLKTGRSEDAPQRVVAVIVTLPFSFANNTGNPIRFHMAGGTIGNVTLSQNGFTAVVPYPMAPLWMLPGETVTAIGTVAPPDAKYFVG</sequence>
<evidence type="ECO:0000313" key="1">
    <source>
        <dbReference type="EMBL" id="VVN70734.1"/>
    </source>
</evidence>
<proteinExistence type="predicted"/>
<gene>
    <name evidence="1" type="ORF">PS723_00385</name>
</gene>
<dbReference type="RefSeq" id="WP_150802009.1">
    <property type="nucleotide sequence ID" value="NZ_CABVHY010000002.1"/>
</dbReference>
<protein>
    <submittedName>
        <fullName evidence="1">Uncharacterized protein</fullName>
    </submittedName>
</protein>
<dbReference type="Proteomes" id="UP000379480">
    <property type="component" value="Unassembled WGS sequence"/>
</dbReference>
<dbReference type="OrthoDB" id="7022686at2"/>
<dbReference type="AlphaFoldDB" id="A0A5E7A1H9"/>
<accession>A0A5E7A1H9</accession>
<organism evidence="1 2">
    <name type="scientific">Pseudomonas fluorescens</name>
    <dbReference type="NCBI Taxonomy" id="294"/>
    <lineage>
        <taxon>Bacteria</taxon>
        <taxon>Pseudomonadati</taxon>
        <taxon>Pseudomonadota</taxon>
        <taxon>Gammaproteobacteria</taxon>
        <taxon>Pseudomonadales</taxon>
        <taxon>Pseudomonadaceae</taxon>
        <taxon>Pseudomonas</taxon>
    </lineage>
</organism>
<evidence type="ECO:0000313" key="2">
    <source>
        <dbReference type="Proteomes" id="UP000379480"/>
    </source>
</evidence>
<name>A0A5E7A1H9_PSEFL</name>
<dbReference type="EMBL" id="CABVHY010000002">
    <property type="protein sequence ID" value="VVN70734.1"/>
    <property type="molecule type" value="Genomic_DNA"/>
</dbReference>
<reference evidence="1 2" key="1">
    <citation type="submission" date="2019-09" db="EMBL/GenBank/DDBJ databases">
        <authorList>
            <person name="Chandra G."/>
            <person name="Truman W A."/>
        </authorList>
    </citation>
    <scope>NUCLEOTIDE SEQUENCE [LARGE SCALE GENOMIC DNA]</scope>
    <source>
        <strain evidence="1">PS723</strain>
    </source>
</reference>